<proteinExistence type="predicted"/>
<dbReference type="InterPro" id="IPR000281">
    <property type="entry name" value="HTH_RpiR"/>
</dbReference>
<evidence type="ECO:0000259" key="5">
    <source>
        <dbReference type="PROSITE" id="PS51464"/>
    </source>
</evidence>
<dbReference type="EMBL" id="JXSQ01000013">
    <property type="protein sequence ID" value="KIP52289.1"/>
    <property type="molecule type" value="Genomic_DNA"/>
</dbReference>
<feature type="domain" description="SIS" evidence="5">
    <location>
        <begin position="130"/>
        <end position="268"/>
    </location>
</feature>
<reference evidence="6 7" key="1">
    <citation type="submission" date="2015-01" db="EMBL/GenBank/DDBJ databases">
        <title>Draft genome sequence of Leucobacter komagatae strain VKM ST2845.</title>
        <authorList>
            <person name="Karlyshev A.V."/>
            <person name="Kudryashova E.B."/>
        </authorList>
    </citation>
    <scope>NUCLEOTIDE SEQUENCE [LARGE SCALE GENOMIC DNA]</scope>
    <source>
        <strain evidence="6 7">VKM ST2845</strain>
    </source>
</reference>
<evidence type="ECO:0000259" key="4">
    <source>
        <dbReference type="PROSITE" id="PS51071"/>
    </source>
</evidence>
<dbReference type="OrthoDB" id="3812176at2"/>
<dbReference type="GO" id="GO:0003677">
    <property type="term" value="F:DNA binding"/>
    <property type="evidence" value="ECO:0007669"/>
    <property type="project" value="UniProtKB-KW"/>
</dbReference>
<evidence type="ECO:0000256" key="3">
    <source>
        <dbReference type="ARBA" id="ARBA00023163"/>
    </source>
</evidence>
<sequence length="288" mass="30930">MTNDTSSSAGHEGLFADILNMASLTKSQRRVAEALSHNPQMIAFADTAEVARRAGVNNSTVVRTAQALGYRGWPDLQRELRSLYLTSISTEDTLIEHGPYHSPLHQALERDIANLRHAGESNSEADAEAAVELLAGATRILVFGLGSFAGPATVLAHLGKTMGYNISHEGRGSVHIASAMNDVGEGDVVVIINLWRTIGQLRGAAAAARAAGARVLVITDMRRGLLSEIADHVLIVPSEGVSFFQSITATTSLVYGLLAGMEAAHPERSRKALRRTQLLWKDLDIYLD</sequence>
<evidence type="ECO:0000313" key="7">
    <source>
        <dbReference type="Proteomes" id="UP000032120"/>
    </source>
</evidence>
<dbReference type="RefSeq" id="WP_084767129.1">
    <property type="nucleotide sequence ID" value="NZ_JXSQ01000013.1"/>
</dbReference>
<keyword evidence="7" id="KW-1185">Reference proteome</keyword>
<dbReference type="Gene3D" id="1.10.10.10">
    <property type="entry name" value="Winged helix-like DNA-binding domain superfamily/Winged helix DNA-binding domain"/>
    <property type="match status" value="1"/>
</dbReference>
<dbReference type="InterPro" id="IPR047640">
    <property type="entry name" value="RpiR-like"/>
</dbReference>
<evidence type="ECO:0000256" key="1">
    <source>
        <dbReference type="ARBA" id="ARBA00023015"/>
    </source>
</evidence>
<dbReference type="GO" id="GO:0097367">
    <property type="term" value="F:carbohydrate derivative binding"/>
    <property type="evidence" value="ECO:0007669"/>
    <property type="project" value="InterPro"/>
</dbReference>
<dbReference type="PANTHER" id="PTHR30514">
    <property type="entry name" value="GLUCOKINASE"/>
    <property type="match status" value="1"/>
</dbReference>
<dbReference type="Proteomes" id="UP000032120">
    <property type="component" value="Unassembled WGS sequence"/>
</dbReference>
<dbReference type="Pfam" id="PF01380">
    <property type="entry name" value="SIS"/>
    <property type="match status" value="1"/>
</dbReference>
<dbReference type="SUPFAM" id="SSF53697">
    <property type="entry name" value="SIS domain"/>
    <property type="match status" value="1"/>
</dbReference>
<name>A0A0D0IKZ8_9MICO</name>
<protein>
    <submittedName>
        <fullName evidence="6">RpiR family transcriptional regulator</fullName>
    </submittedName>
</protein>
<dbReference type="PROSITE" id="PS51464">
    <property type="entry name" value="SIS"/>
    <property type="match status" value="1"/>
</dbReference>
<keyword evidence="1" id="KW-0805">Transcription regulation</keyword>
<dbReference type="InterPro" id="IPR035472">
    <property type="entry name" value="RpiR-like_SIS"/>
</dbReference>
<dbReference type="InterPro" id="IPR046348">
    <property type="entry name" value="SIS_dom_sf"/>
</dbReference>
<keyword evidence="2" id="KW-0238">DNA-binding</keyword>
<accession>A0A0D0IKZ8</accession>
<dbReference type="PROSITE" id="PS51071">
    <property type="entry name" value="HTH_RPIR"/>
    <property type="match status" value="1"/>
</dbReference>
<dbReference type="InterPro" id="IPR009057">
    <property type="entry name" value="Homeodomain-like_sf"/>
</dbReference>
<dbReference type="GO" id="GO:0003700">
    <property type="term" value="F:DNA-binding transcription factor activity"/>
    <property type="evidence" value="ECO:0007669"/>
    <property type="project" value="InterPro"/>
</dbReference>
<organism evidence="6 7">
    <name type="scientific">Leucobacter komagatae</name>
    <dbReference type="NCBI Taxonomy" id="55969"/>
    <lineage>
        <taxon>Bacteria</taxon>
        <taxon>Bacillati</taxon>
        <taxon>Actinomycetota</taxon>
        <taxon>Actinomycetes</taxon>
        <taxon>Micrococcales</taxon>
        <taxon>Microbacteriaceae</taxon>
        <taxon>Leucobacter</taxon>
    </lineage>
</organism>
<dbReference type="Pfam" id="PF01418">
    <property type="entry name" value="HTH_6"/>
    <property type="match status" value="1"/>
</dbReference>
<keyword evidence="3" id="KW-0804">Transcription</keyword>
<dbReference type="SUPFAM" id="SSF46689">
    <property type="entry name" value="Homeodomain-like"/>
    <property type="match status" value="1"/>
</dbReference>
<dbReference type="CDD" id="cd05013">
    <property type="entry name" value="SIS_RpiR"/>
    <property type="match status" value="1"/>
</dbReference>
<feature type="domain" description="HTH rpiR-type" evidence="4">
    <location>
        <begin position="11"/>
        <end position="87"/>
    </location>
</feature>
<dbReference type="PANTHER" id="PTHR30514:SF18">
    <property type="entry name" value="RPIR-FAMILY TRANSCRIPTIONAL REGULATOR"/>
    <property type="match status" value="1"/>
</dbReference>
<dbReference type="AlphaFoldDB" id="A0A0D0IKZ8"/>
<comment type="caution">
    <text evidence="6">The sequence shown here is derived from an EMBL/GenBank/DDBJ whole genome shotgun (WGS) entry which is preliminary data.</text>
</comment>
<dbReference type="InterPro" id="IPR036388">
    <property type="entry name" value="WH-like_DNA-bd_sf"/>
</dbReference>
<evidence type="ECO:0000313" key="6">
    <source>
        <dbReference type="EMBL" id="KIP52289.1"/>
    </source>
</evidence>
<gene>
    <name evidence="6" type="ORF">SD72_10310</name>
</gene>
<dbReference type="InterPro" id="IPR001347">
    <property type="entry name" value="SIS_dom"/>
</dbReference>
<dbReference type="GO" id="GO:1901135">
    <property type="term" value="P:carbohydrate derivative metabolic process"/>
    <property type="evidence" value="ECO:0007669"/>
    <property type="project" value="InterPro"/>
</dbReference>
<dbReference type="Gene3D" id="3.40.50.10490">
    <property type="entry name" value="Glucose-6-phosphate isomerase like protein, domain 1"/>
    <property type="match status" value="1"/>
</dbReference>
<evidence type="ECO:0000256" key="2">
    <source>
        <dbReference type="ARBA" id="ARBA00023125"/>
    </source>
</evidence>